<keyword evidence="2" id="KW-0812">Transmembrane</keyword>
<evidence type="ECO:0000256" key="2">
    <source>
        <dbReference type="SAM" id="Phobius"/>
    </source>
</evidence>
<feature type="transmembrane region" description="Helical" evidence="2">
    <location>
        <begin position="120"/>
        <end position="144"/>
    </location>
</feature>
<feature type="compositionally biased region" description="Basic and acidic residues" evidence="1">
    <location>
        <begin position="12"/>
        <end position="32"/>
    </location>
</feature>
<sequence>MTTPGPVGPVGPDDHPENKPERAADYMNKRRPEPHTLEDLVAEPDPEEIRARNQASTRQAIIFAAIAVVGTFLIALALMLTPLERVQWALAASIFPVIMLLACAVIMVRKLNRYERWMPWMGIFWIPMVPFTVGWLIYTLGIVAEHSAQ</sequence>
<name>A0A931E138_9CORY</name>
<dbReference type="RefSeq" id="WP_231375539.1">
    <property type="nucleotide sequence ID" value="NZ_CP046980.1"/>
</dbReference>
<dbReference type="AlphaFoldDB" id="A0A931E138"/>
<keyword evidence="4" id="KW-1185">Reference proteome</keyword>
<keyword evidence="2" id="KW-0472">Membrane</keyword>
<dbReference type="Proteomes" id="UP000658613">
    <property type="component" value="Unassembled WGS sequence"/>
</dbReference>
<keyword evidence="3" id="KW-0131">Cell cycle</keyword>
<protein>
    <submittedName>
        <fullName evidence="3">Cell division protein FtsW (Lipid II flippase)</fullName>
    </submittedName>
</protein>
<keyword evidence="2" id="KW-1133">Transmembrane helix</keyword>
<dbReference type="EMBL" id="JADOUE010000001">
    <property type="protein sequence ID" value="MBG6122779.1"/>
    <property type="molecule type" value="Genomic_DNA"/>
</dbReference>
<organism evidence="3 4">
    <name type="scientific">Corynebacterium aquatimens</name>
    <dbReference type="NCBI Taxonomy" id="1190508"/>
    <lineage>
        <taxon>Bacteria</taxon>
        <taxon>Bacillati</taxon>
        <taxon>Actinomycetota</taxon>
        <taxon>Actinomycetes</taxon>
        <taxon>Mycobacteriales</taxon>
        <taxon>Corynebacteriaceae</taxon>
        <taxon>Corynebacterium</taxon>
    </lineage>
</organism>
<gene>
    <name evidence="3" type="ORF">IW254_001748</name>
</gene>
<feature type="region of interest" description="Disordered" evidence="1">
    <location>
        <begin position="1"/>
        <end position="32"/>
    </location>
</feature>
<dbReference type="GO" id="GO:0051301">
    <property type="term" value="P:cell division"/>
    <property type="evidence" value="ECO:0007669"/>
    <property type="project" value="UniProtKB-KW"/>
</dbReference>
<evidence type="ECO:0000313" key="3">
    <source>
        <dbReference type="EMBL" id="MBG6122779.1"/>
    </source>
</evidence>
<feature type="transmembrane region" description="Helical" evidence="2">
    <location>
        <begin position="60"/>
        <end position="80"/>
    </location>
</feature>
<evidence type="ECO:0000256" key="1">
    <source>
        <dbReference type="SAM" id="MobiDB-lite"/>
    </source>
</evidence>
<keyword evidence="3" id="KW-0132">Cell division</keyword>
<accession>A0A931E138</accession>
<proteinExistence type="predicted"/>
<comment type="caution">
    <text evidence="3">The sequence shown here is derived from an EMBL/GenBank/DDBJ whole genome shotgun (WGS) entry which is preliminary data.</text>
</comment>
<feature type="transmembrane region" description="Helical" evidence="2">
    <location>
        <begin position="86"/>
        <end position="108"/>
    </location>
</feature>
<reference evidence="3" key="1">
    <citation type="submission" date="2020-11" db="EMBL/GenBank/DDBJ databases">
        <title>Sequencing the genomes of 1000 actinobacteria strains.</title>
        <authorList>
            <person name="Klenk H.-P."/>
        </authorList>
    </citation>
    <scope>NUCLEOTIDE SEQUENCE</scope>
    <source>
        <strain evidence="3">DSM 45632</strain>
    </source>
</reference>
<evidence type="ECO:0000313" key="4">
    <source>
        <dbReference type="Proteomes" id="UP000658613"/>
    </source>
</evidence>